<evidence type="ECO:0000313" key="4">
    <source>
        <dbReference type="RefSeq" id="XP_019055838.1"/>
    </source>
</evidence>
<dbReference type="GeneID" id="109115842"/>
<sequence length="214" mass="23836">MKAGCSAMKKMKNRRTFLLMVLACSVNDEGSCAGSDMDRWNIASLFQGEDCNRLNSLPRLQSVQGITEGANRENRKQSRNTPSRGEPGVEWKDHQDDQMTEVLSNQLREIDVYQPLEQEREAGSSPFLACPSFPGNQVNSVCATNVSPVSLVPDSVPVSCPVAHEYAAELVGGLSEEGERGRKESGKVWEGRYRSEKLWEIIERVFKEVEGKLI</sequence>
<dbReference type="Proteomes" id="UP000189703">
    <property type="component" value="Unplaced"/>
</dbReference>
<dbReference type="AlphaFoldDB" id="A0A1U8QAN2"/>
<feature type="chain" id="PRO_5010575089" evidence="2">
    <location>
        <begin position="35"/>
        <end position="214"/>
    </location>
</feature>
<dbReference type="InParanoid" id="A0A1U8QAN2"/>
<keyword evidence="2" id="KW-0732">Signal</keyword>
<proteinExistence type="predicted"/>
<feature type="region of interest" description="Disordered" evidence="1">
    <location>
        <begin position="62"/>
        <end position="97"/>
    </location>
</feature>
<reference evidence="4" key="1">
    <citation type="submission" date="2025-08" db="UniProtKB">
        <authorList>
            <consortium name="RefSeq"/>
        </authorList>
    </citation>
    <scope>IDENTIFICATION</scope>
</reference>
<accession>A0A1U8QAN2</accession>
<gene>
    <name evidence="4" type="primary">LOC109115842</name>
</gene>
<feature type="signal peptide" evidence="2">
    <location>
        <begin position="1"/>
        <end position="34"/>
    </location>
</feature>
<evidence type="ECO:0000313" key="3">
    <source>
        <dbReference type="Proteomes" id="UP000189703"/>
    </source>
</evidence>
<dbReference type="RefSeq" id="XP_019055838.1">
    <property type="nucleotide sequence ID" value="XM_019200293.1"/>
</dbReference>
<evidence type="ECO:0000256" key="1">
    <source>
        <dbReference type="SAM" id="MobiDB-lite"/>
    </source>
</evidence>
<keyword evidence="3" id="KW-1185">Reference proteome</keyword>
<name>A0A1U8QAN2_NELNU</name>
<organism evidence="3 4">
    <name type="scientific">Nelumbo nucifera</name>
    <name type="common">Sacred lotus</name>
    <dbReference type="NCBI Taxonomy" id="4432"/>
    <lineage>
        <taxon>Eukaryota</taxon>
        <taxon>Viridiplantae</taxon>
        <taxon>Streptophyta</taxon>
        <taxon>Embryophyta</taxon>
        <taxon>Tracheophyta</taxon>
        <taxon>Spermatophyta</taxon>
        <taxon>Magnoliopsida</taxon>
        <taxon>Proteales</taxon>
        <taxon>Nelumbonaceae</taxon>
        <taxon>Nelumbo</taxon>
    </lineage>
</organism>
<dbReference type="KEGG" id="nnu:109115842"/>
<feature type="compositionally biased region" description="Basic and acidic residues" evidence="1">
    <location>
        <begin position="87"/>
        <end position="97"/>
    </location>
</feature>
<evidence type="ECO:0000256" key="2">
    <source>
        <dbReference type="SAM" id="SignalP"/>
    </source>
</evidence>
<protein>
    <submittedName>
        <fullName evidence="4">Uncharacterized protein LOC109115842</fullName>
    </submittedName>
</protein>